<dbReference type="GO" id="GO:0046872">
    <property type="term" value="F:metal ion binding"/>
    <property type="evidence" value="ECO:0007669"/>
    <property type="project" value="UniProtKB-KW"/>
</dbReference>
<dbReference type="Gene3D" id="3.20.20.20">
    <property type="entry name" value="Dihydropteroate synthase-like"/>
    <property type="match status" value="1"/>
</dbReference>
<keyword evidence="8" id="KW-0289">Folate biosynthesis</keyword>
<gene>
    <name evidence="10" type="primary">folP</name>
    <name evidence="10" type="ORF">GOB87_13705</name>
</gene>
<keyword evidence="6" id="KW-0479">Metal-binding</keyword>
<dbReference type="GO" id="GO:0005829">
    <property type="term" value="C:cytosol"/>
    <property type="evidence" value="ECO:0007669"/>
    <property type="project" value="TreeGrafter"/>
</dbReference>
<dbReference type="InterPro" id="IPR000489">
    <property type="entry name" value="Pterin-binding_dom"/>
</dbReference>
<dbReference type="InterPro" id="IPR011005">
    <property type="entry name" value="Dihydropteroate_synth-like_sf"/>
</dbReference>
<dbReference type="PANTHER" id="PTHR20941">
    <property type="entry name" value="FOLATE SYNTHESIS PROTEINS"/>
    <property type="match status" value="1"/>
</dbReference>
<comment type="pathway">
    <text evidence="3">Cofactor biosynthesis; tetrahydrofolate biosynthesis; 7,8-dihydrofolate from 2-amino-4-hydroxy-6-hydroxymethyl-7,8-dihydropteridine diphosphate and 4-aminobenzoate: step 1/2.</text>
</comment>
<dbReference type="EC" id="2.5.1.15" evidence="4"/>
<evidence type="ECO:0000256" key="7">
    <source>
        <dbReference type="ARBA" id="ARBA00022842"/>
    </source>
</evidence>
<dbReference type="PANTHER" id="PTHR20941:SF1">
    <property type="entry name" value="FOLIC ACID SYNTHESIS PROTEIN FOL1"/>
    <property type="match status" value="1"/>
</dbReference>
<dbReference type="PROSITE" id="PS50972">
    <property type="entry name" value="PTERIN_BINDING"/>
    <property type="match status" value="1"/>
</dbReference>
<dbReference type="AlphaFoldDB" id="A0A967B8S6"/>
<accession>A0A967B8S6</accession>
<comment type="caution">
    <text evidence="10">The sequence shown here is derived from an EMBL/GenBank/DDBJ whole genome shotgun (WGS) entry which is preliminary data.</text>
</comment>
<keyword evidence="5 10" id="KW-0808">Transferase</keyword>
<dbReference type="GO" id="GO:0004156">
    <property type="term" value="F:dihydropteroate synthase activity"/>
    <property type="evidence" value="ECO:0007669"/>
    <property type="project" value="UniProtKB-EC"/>
</dbReference>
<keyword evidence="7" id="KW-0460">Magnesium</keyword>
<evidence type="ECO:0000256" key="5">
    <source>
        <dbReference type="ARBA" id="ARBA00022679"/>
    </source>
</evidence>
<dbReference type="SUPFAM" id="SSF51717">
    <property type="entry name" value="Dihydropteroate synthetase-like"/>
    <property type="match status" value="1"/>
</dbReference>
<dbReference type="EMBL" id="WOTH01000041">
    <property type="protein sequence ID" value="NHO54988.1"/>
    <property type="molecule type" value="Genomic_DNA"/>
</dbReference>
<organism evidence="10 11">
    <name type="scientific">Acetobacter estunensis</name>
    <dbReference type="NCBI Taxonomy" id="104097"/>
    <lineage>
        <taxon>Bacteria</taxon>
        <taxon>Pseudomonadati</taxon>
        <taxon>Pseudomonadota</taxon>
        <taxon>Alphaproteobacteria</taxon>
        <taxon>Acetobacterales</taxon>
        <taxon>Acetobacteraceae</taxon>
        <taxon>Acetobacter</taxon>
    </lineage>
</organism>
<evidence type="ECO:0000313" key="11">
    <source>
        <dbReference type="Proteomes" id="UP000597459"/>
    </source>
</evidence>
<dbReference type="NCBIfam" id="TIGR01496">
    <property type="entry name" value="DHPS"/>
    <property type="match status" value="1"/>
</dbReference>
<protein>
    <recommendedName>
        <fullName evidence="4">dihydropteroate synthase</fullName>
        <ecNumber evidence="4">2.5.1.15</ecNumber>
    </recommendedName>
</protein>
<dbReference type="CDD" id="cd00739">
    <property type="entry name" value="DHPS"/>
    <property type="match status" value="1"/>
</dbReference>
<evidence type="ECO:0000313" key="10">
    <source>
        <dbReference type="EMBL" id="NHO54988.1"/>
    </source>
</evidence>
<evidence type="ECO:0000256" key="6">
    <source>
        <dbReference type="ARBA" id="ARBA00022723"/>
    </source>
</evidence>
<evidence type="ECO:0000256" key="8">
    <source>
        <dbReference type="ARBA" id="ARBA00022909"/>
    </source>
</evidence>
<dbReference type="GO" id="GO:0046654">
    <property type="term" value="P:tetrahydrofolate biosynthetic process"/>
    <property type="evidence" value="ECO:0007669"/>
    <property type="project" value="TreeGrafter"/>
</dbReference>
<evidence type="ECO:0000256" key="2">
    <source>
        <dbReference type="ARBA" id="ARBA00001946"/>
    </source>
</evidence>
<dbReference type="RefSeq" id="WP_166318027.1">
    <property type="nucleotide sequence ID" value="NZ_WOTH01000041.1"/>
</dbReference>
<comment type="cofactor">
    <cofactor evidence="2">
        <name>Mg(2+)</name>
        <dbReference type="ChEBI" id="CHEBI:18420"/>
    </cofactor>
</comment>
<dbReference type="GO" id="GO:0046656">
    <property type="term" value="P:folic acid biosynthetic process"/>
    <property type="evidence" value="ECO:0007669"/>
    <property type="project" value="UniProtKB-KW"/>
</dbReference>
<feature type="domain" description="Pterin-binding" evidence="9">
    <location>
        <begin position="82"/>
        <end position="335"/>
    </location>
</feature>
<evidence type="ECO:0000256" key="3">
    <source>
        <dbReference type="ARBA" id="ARBA00004763"/>
    </source>
</evidence>
<keyword evidence="11" id="KW-1185">Reference proteome</keyword>
<dbReference type="InterPro" id="IPR045031">
    <property type="entry name" value="DHP_synth-like"/>
</dbReference>
<evidence type="ECO:0000256" key="4">
    <source>
        <dbReference type="ARBA" id="ARBA00012458"/>
    </source>
</evidence>
<proteinExistence type="predicted"/>
<dbReference type="Pfam" id="PF00809">
    <property type="entry name" value="Pterin_bind"/>
    <property type="match status" value="1"/>
</dbReference>
<evidence type="ECO:0000259" key="9">
    <source>
        <dbReference type="PROSITE" id="PS50972"/>
    </source>
</evidence>
<dbReference type="InterPro" id="IPR006390">
    <property type="entry name" value="DHP_synth_dom"/>
</dbReference>
<evidence type="ECO:0000256" key="1">
    <source>
        <dbReference type="ARBA" id="ARBA00000012"/>
    </source>
</evidence>
<dbReference type="Proteomes" id="UP000597459">
    <property type="component" value="Unassembled WGS sequence"/>
</dbReference>
<comment type="catalytic activity">
    <reaction evidence="1">
        <text>(7,8-dihydropterin-6-yl)methyl diphosphate + 4-aminobenzoate = 7,8-dihydropteroate + diphosphate</text>
        <dbReference type="Rhea" id="RHEA:19949"/>
        <dbReference type="ChEBI" id="CHEBI:17836"/>
        <dbReference type="ChEBI" id="CHEBI:17839"/>
        <dbReference type="ChEBI" id="CHEBI:33019"/>
        <dbReference type="ChEBI" id="CHEBI:72950"/>
        <dbReference type="EC" id="2.5.1.15"/>
    </reaction>
</comment>
<dbReference type="PROSITE" id="PS00793">
    <property type="entry name" value="DHPS_2"/>
    <property type="match status" value="1"/>
</dbReference>
<name>A0A967B8S6_9PROT</name>
<reference evidence="10" key="1">
    <citation type="submission" date="2019-11" db="EMBL/GenBank/DDBJ databases">
        <title>Description of new Acetobacter species.</title>
        <authorList>
            <person name="Cleenwerck I."/>
            <person name="Sombolestani A.S."/>
        </authorList>
    </citation>
    <scope>NUCLEOTIDE SEQUENCE</scope>
    <source>
        <strain evidence="10">LMG 1626</strain>
    </source>
</reference>
<sequence length="348" mass="36780">MNDLRLVEPAGLLRGAGAAEAITAGVALPLAGGKTAFSVVSLIERDGTKSAPRPVDRIPASWLPELEVVTAPSSLAGLPSGAMVMGILNVTPDSFSDGDQHRTPERIVARAQQMQQAGVAILDVGAESTRPGAAVVSPSEEWSRLEPVLAELMGRGIPVSVDTRNARTMEAALNMGAMLINDVSALAHDPEALPLLARRSCPVVLMHMRGTPKTMNALTDYRDVAVDVVQELHDRIAQAEQAGIERSRILIDPGIGFAKTAEQNAELLRRLPILANLGCRVVLGTSRKRMIGTWAGVAEPTARDPGTIVTSLPGLDLPGTLLRVHDGAGMVQAMRVWEAMAGNAVQMM</sequence>